<reference evidence="5" key="1">
    <citation type="submission" date="2023-03" db="EMBL/GenBank/DDBJ databases">
        <title>Chromosome-scale reference genome and RAD-based genetic map of yellow starthistle (Centaurea solstitialis) reveal putative structural variation and QTLs associated with invader traits.</title>
        <authorList>
            <person name="Reatini B."/>
            <person name="Cang F.A."/>
            <person name="Jiang Q."/>
            <person name="Mckibben M.T.W."/>
            <person name="Barker M.S."/>
            <person name="Rieseberg L.H."/>
            <person name="Dlugosch K.M."/>
        </authorList>
    </citation>
    <scope>NUCLEOTIDE SEQUENCE</scope>
    <source>
        <strain evidence="5">CAN-66</strain>
        <tissue evidence="5">Leaf</tissue>
    </source>
</reference>
<protein>
    <recommendedName>
        <fullName evidence="3">Sulfotransferase</fullName>
        <ecNumber evidence="3">2.8.2.-</ecNumber>
    </recommendedName>
</protein>
<evidence type="ECO:0000259" key="4">
    <source>
        <dbReference type="Pfam" id="PF00685"/>
    </source>
</evidence>
<accession>A0AA38T377</accession>
<keyword evidence="2 3" id="KW-0808">Transferase</keyword>
<evidence type="ECO:0000256" key="1">
    <source>
        <dbReference type="ARBA" id="ARBA00005771"/>
    </source>
</evidence>
<gene>
    <name evidence="5" type="ORF">OSB04_023679</name>
</gene>
<evidence type="ECO:0000313" key="5">
    <source>
        <dbReference type="EMBL" id="KAJ9543972.1"/>
    </source>
</evidence>
<dbReference type="Proteomes" id="UP001172457">
    <property type="component" value="Chromosome 6"/>
</dbReference>
<evidence type="ECO:0000256" key="3">
    <source>
        <dbReference type="RuleBase" id="RU361155"/>
    </source>
</evidence>
<dbReference type="GO" id="GO:0008146">
    <property type="term" value="F:sulfotransferase activity"/>
    <property type="evidence" value="ECO:0007669"/>
    <property type="project" value="InterPro"/>
</dbReference>
<comment type="caution">
    <text evidence="5">The sequence shown here is derived from an EMBL/GenBank/DDBJ whole genome shotgun (WGS) entry which is preliminary data.</text>
</comment>
<organism evidence="5 6">
    <name type="scientific">Centaurea solstitialis</name>
    <name type="common">yellow star-thistle</name>
    <dbReference type="NCBI Taxonomy" id="347529"/>
    <lineage>
        <taxon>Eukaryota</taxon>
        <taxon>Viridiplantae</taxon>
        <taxon>Streptophyta</taxon>
        <taxon>Embryophyta</taxon>
        <taxon>Tracheophyta</taxon>
        <taxon>Spermatophyta</taxon>
        <taxon>Magnoliopsida</taxon>
        <taxon>eudicotyledons</taxon>
        <taxon>Gunneridae</taxon>
        <taxon>Pentapetalae</taxon>
        <taxon>asterids</taxon>
        <taxon>campanulids</taxon>
        <taxon>Asterales</taxon>
        <taxon>Asteraceae</taxon>
        <taxon>Carduoideae</taxon>
        <taxon>Cardueae</taxon>
        <taxon>Centaureinae</taxon>
        <taxon>Centaurea</taxon>
    </lineage>
</organism>
<dbReference type="Gene3D" id="3.40.50.300">
    <property type="entry name" value="P-loop containing nucleotide triphosphate hydrolases"/>
    <property type="match status" value="1"/>
</dbReference>
<dbReference type="EC" id="2.8.2.-" evidence="3"/>
<feature type="domain" description="Sulfotransferase" evidence="4">
    <location>
        <begin position="19"/>
        <end position="214"/>
    </location>
</feature>
<proteinExistence type="inferred from homology"/>
<sequence>MLFSIANVMCSQDIFQANPDDIYLATSPKSGTTWIKAITFAIVNRRKYKNNSLSTHMLLNSNPHNCVPFIENEILRTKPTYMPENRPRIFATHTPYTSLPQSVIDYGCRIVYISRNHKDVLVSLFYFMNKLGDESLGLITFEEGFKLFCKGYYKASLEHPIRIMFLTYENMSTDTANNMKNLAEFLGCPFTEEEVAKVVEEIVKMCSFEYLKEVNKHGDICVDPVFLRLCEISMILNLSSVKYLALLKDEVHYFSVSLSLTVWAISDC</sequence>
<dbReference type="SUPFAM" id="SSF52540">
    <property type="entry name" value="P-loop containing nucleoside triphosphate hydrolases"/>
    <property type="match status" value="1"/>
</dbReference>
<dbReference type="PANTHER" id="PTHR11783">
    <property type="entry name" value="SULFOTRANSFERASE SULT"/>
    <property type="match status" value="1"/>
</dbReference>
<dbReference type="AlphaFoldDB" id="A0AA38T377"/>
<evidence type="ECO:0000256" key="2">
    <source>
        <dbReference type="ARBA" id="ARBA00022679"/>
    </source>
</evidence>
<comment type="similarity">
    <text evidence="1 3">Belongs to the sulfotransferase 1 family.</text>
</comment>
<dbReference type="InterPro" id="IPR027417">
    <property type="entry name" value="P-loop_NTPase"/>
</dbReference>
<dbReference type="Pfam" id="PF00685">
    <property type="entry name" value="Sulfotransfer_1"/>
    <property type="match status" value="1"/>
</dbReference>
<keyword evidence="6" id="KW-1185">Reference proteome</keyword>
<name>A0AA38T377_9ASTR</name>
<dbReference type="InterPro" id="IPR000863">
    <property type="entry name" value="Sulfotransferase_dom"/>
</dbReference>
<evidence type="ECO:0000313" key="6">
    <source>
        <dbReference type="Proteomes" id="UP001172457"/>
    </source>
</evidence>
<dbReference type="EMBL" id="JARYMX010000006">
    <property type="protein sequence ID" value="KAJ9543972.1"/>
    <property type="molecule type" value="Genomic_DNA"/>
</dbReference>